<keyword evidence="3" id="KW-1185">Reference proteome</keyword>
<dbReference type="EMBL" id="BMIG01000024">
    <property type="protein sequence ID" value="GGB14189.1"/>
    <property type="molecule type" value="Genomic_DNA"/>
</dbReference>
<reference evidence="2" key="2">
    <citation type="submission" date="2020-09" db="EMBL/GenBank/DDBJ databases">
        <authorList>
            <person name="Sun Q."/>
            <person name="Zhou Y."/>
        </authorList>
    </citation>
    <scope>NUCLEOTIDE SEQUENCE</scope>
    <source>
        <strain evidence="2">CGMCC 1.15322</strain>
    </source>
</reference>
<dbReference type="Proteomes" id="UP000620596">
    <property type="component" value="Unassembled WGS sequence"/>
</dbReference>
<feature type="compositionally biased region" description="Polar residues" evidence="1">
    <location>
        <begin position="56"/>
        <end position="77"/>
    </location>
</feature>
<evidence type="ECO:0000313" key="2">
    <source>
        <dbReference type="EMBL" id="GGB14189.1"/>
    </source>
</evidence>
<name>A0A916SR95_9BURK</name>
<accession>A0A916SR95</accession>
<feature type="compositionally biased region" description="Basic and acidic residues" evidence="1">
    <location>
        <begin position="20"/>
        <end position="37"/>
    </location>
</feature>
<feature type="compositionally biased region" description="Basic and acidic residues" evidence="1">
    <location>
        <begin position="79"/>
        <end position="90"/>
    </location>
</feature>
<sequence length="90" mass="9917">MYAFCLGAGQQSMGNPEKGWTPERRKLQSEAIKRWKQWEQSTGPKSPEGKAAVSGNALTGGQSVQLREPTKTINSLHMASRERVSNLKTS</sequence>
<comment type="caution">
    <text evidence="2">The sequence shown here is derived from an EMBL/GenBank/DDBJ whole genome shotgun (WGS) entry which is preliminary data.</text>
</comment>
<protein>
    <submittedName>
        <fullName evidence="2">Uncharacterized protein</fullName>
    </submittedName>
</protein>
<reference evidence="2" key="1">
    <citation type="journal article" date="2014" name="Int. J. Syst. Evol. Microbiol.">
        <title>Complete genome sequence of Corynebacterium casei LMG S-19264T (=DSM 44701T), isolated from a smear-ripened cheese.</title>
        <authorList>
            <consortium name="US DOE Joint Genome Institute (JGI-PGF)"/>
            <person name="Walter F."/>
            <person name="Albersmeier A."/>
            <person name="Kalinowski J."/>
            <person name="Ruckert C."/>
        </authorList>
    </citation>
    <scope>NUCLEOTIDE SEQUENCE</scope>
    <source>
        <strain evidence="2">CGMCC 1.15322</strain>
    </source>
</reference>
<gene>
    <name evidence="2" type="ORF">GCM10011496_38940</name>
</gene>
<feature type="region of interest" description="Disordered" evidence="1">
    <location>
        <begin position="1"/>
        <end position="90"/>
    </location>
</feature>
<proteinExistence type="predicted"/>
<evidence type="ECO:0000256" key="1">
    <source>
        <dbReference type="SAM" id="MobiDB-lite"/>
    </source>
</evidence>
<dbReference type="AlphaFoldDB" id="A0A916SR95"/>
<evidence type="ECO:0000313" key="3">
    <source>
        <dbReference type="Proteomes" id="UP000620596"/>
    </source>
</evidence>
<organism evidence="2 3">
    <name type="scientific">Polaromonas eurypsychrophila</name>
    <dbReference type="NCBI Taxonomy" id="1614635"/>
    <lineage>
        <taxon>Bacteria</taxon>
        <taxon>Pseudomonadati</taxon>
        <taxon>Pseudomonadota</taxon>
        <taxon>Betaproteobacteria</taxon>
        <taxon>Burkholderiales</taxon>
        <taxon>Comamonadaceae</taxon>
        <taxon>Polaromonas</taxon>
    </lineage>
</organism>